<reference evidence="5 6" key="1">
    <citation type="journal article" date="2018" name="Gigascience">
        <title>Genomes of trombidid mites reveal novel predicted allergens and laterally-transferred genes associated with secondary metabolism.</title>
        <authorList>
            <person name="Dong X."/>
            <person name="Chaisiri K."/>
            <person name="Xia D."/>
            <person name="Armstrong S.D."/>
            <person name="Fang Y."/>
            <person name="Donnelly M.J."/>
            <person name="Kadowaki T."/>
            <person name="McGarry J.W."/>
            <person name="Darby A.C."/>
            <person name="Makepeace B.L."/>
        </authorList>
    </citation>
    <scope>NUCLEOTIDE SEQUENCE [LARGE SCALE GENOMIC DNA]</scope>
    <source>
        <strain evidence="5">UoL-WK</strain>
    </source>
</reference>
<keyword evidence="1 3" id="KW-0479">Metal-binding</keyword>
<evidence type="ECO:0000256" key="2">
    <source>
        <dbReference type="ARBA" id="ARBA00022833"/>
    </source>
</evidence>
<proteinExistence type="predicted"/>
<dbReference type="GO" id="GO:0008270">
    <property type="term" value="F:zinc ion binding"/>
    <property type="evidence" value="ECO:0007669"/>
    <property type="project" value="UniProtKB-KW"/>
</dbReference>
<dbReference type="SUPFAM" id="SSF57850">
    <property type="entry name" value="RING/U-box"/>
    <property type="match status" value="1"/>
</dbReference>
<comment type="caution">
    <text evidence="5">The sequence shown here is derived from an EMBL/GenBank/DDBJ whole genome shotgun (WGS) entry which is preliminary data.</text>
</comment>
<name>A0A3S3NLI8_9ACAR</name>
<keyword evidence="6" id="KW-1185">Reference proteome</keyword>
<dbReference type="PROSITE" id="PS50089">
    <property type="entry name" value="ZF_RING_2"/>
    <property type="match status" value="1"/>
</dbReference>
<keyword evidence="2" id="KW-0862">Zinc</keyword>
<keyword evidence="1 3" id="KW-0863">Zinc-finger</keyword>
<dbReference type="EMBL" id="NCKU01008618">
    <property type="protein sequence ID" value="RWS01794.1"/>
    <property type="molecule type" value="Genomic_DNA"/>
</dbReference>
<evidence type="ECO:0000313" key="6">
    <source>
        <dbReference type="Proteomes" id="UP000285301"/>
    </source>
</evidence>
<dbReference type="InterPro" id="IPR001841">
    <property type="entry name" value="Znf_RING"/>
</dbReference>
<feature type="domain" description="RING-type" evidence="4">
    <location>
        <begin position="61"/>
        <end position="103"/>
    </location>
</feature>
<dbReference type="InterPro" id="IPR013083">
    <property type="entry name" value="Znf_RING/FYVE/PHD"/>
</dbReference>
<protein>
    <recommendedName>
        <fullName evidence="4">RING-type domain-containing protein</fullName>
    </recommendedName>
</protein>
<accession>A0A3S3NLI8</accession>
<dbReference type="SMART" id="SM00184">
    <property type="entry name" value="RING"/>
    <property type="match status" value="1"/>
</dbReference>
<evidence type="ECO:0000256" key="1">
    <source>
        <dbReference type="ARBA" id="ARBA00022771"/>
    </source>
</evidence>
<sequence>EKETDGGLVRCLFCQEKSGHKENCFKSIKQPYSTGFILKQASILSDDNFLYLFNHLLTVECKICFISISGDKMMILFHCWHTACFQCLMNMKEARFKICPFCKEEIFSIYPLMQVPEAFSENFRVDKSVKLGNEEDLNFYVDIHTGEIDVIEEKRELYQQQVYVNI</sequence>
<evidence type="ECO:0000313" key="5">
    <source>
        <dbReference type="EMBL" id="RWS01794.1"/>
    </source>
</evidence>
<gene>
    <name evidence="5" type="ORF">B4U79_16682</name>
</gene>
<dbReference type="Proteomes" id="UP000285301">
    <property type="component" value="Unassembled WGS sequence"/>
</dbReference>
<dbReference type="Gene3D" id="3.30.40.10">
    <property type="entry name" value="Zinc/RING finger domain, C3HC4 (zinc finger)"/>
    <property type="match status" value="1"/>
</dbReference>
<dbReference type="AlphaFoldDB" id="A0A3S3NLI8"/>
<evidence type="ECO:0000259" key="4">
    <source>
        <dbReference type="PROSITE" id="PS50089"/>
    </source>
</evidence>
<feature type="non-terminal residue" evidence="5">
    <location>
        <position position="1"/>
    </location>
</feature>
<organism evidence="5 6">
    <name type="scientific">Dinothrombium tinctorium</name>
    <dbReference type="NCBI Taxonomy" id="1965070"/>
    <lineage>
        <taxon>Eukaryota</taxon>
        <taxon>Metazoa</taxon>
        <taxon>Ecdysozoa</taxon>
        <taxon>Arthropoda</taxon>
        <taxon>Chelicerata</taxon>
        <taxon>Arachnida</taxon>
        <taxon>Acari</taxon>
        <taxon>Acariformes</taxon>
        <taxon>Trombidiformes</taxon>
        <taxon>Prostigmata</taxon>
        <taxon>Anystina</taxon>
        <taxon>Parasitengona</taxon>
        <taxon>Trombidioidea</taxon>
        <taxon>Trombidiidae</taxon>
        <taxon>Dinothrombium</taxon>
    </lineage>
</organism>
<evidence type="ECO:0000256" key="3">
    <source>
        <dbReference type="PROSITE-ProRule" id="PRU00175"/>
    </source>
</evidence>